<evidence type="ECO:0000313" key="4">
    <source>
        <dbReference type="Proteomes" id="UP000266301"/>
    </source>
</evidence>
<feature type="domain" description="Bacterial Ig-like" evidence="2">
    <location>
        <begin position="180"/>
        <end position="237"/>
    </location>
</feature>
<protein>
    <recommendedName>
        <fullName evidence="2">Bacterial Ig-like domain-containing protein</fullName>
    </recommendedName>
</protein>
<name>A0A386H244_9CLOT</name>
<feature type="chain" id="PRO_5017303742" description="Bacterial Ig-like domain-containing protein" evidence="1">
    <location>
        <begin position="30"/>
        <end position="506"/>
    </location>
</feature>
<evidence type="ECO:0000259" key="2">
    <source>
        <dbReference type="Pfam" id="PF07532"/>
    </source>
</evidence>
<dbReference type="Proteomes" id="UP000266301">
    <property type="component" value="Chromosome"/>
</dbReference>
<evidence type="ECO:0000256" key="1">
    <source>
        <dbReference type="SAM" id="SignalP"/>
    </source>
</evidence>
<dbReference type="KEGG" id="cfer:D4Z93_04125"/>
<dbReference type="OrthoDB" id="1877836at2"/>
<organism evidence="3 4">
    <name type="scientific">Clostridium fermenticellae</name>
    <dbReference type="NCBI Taxonomy" id="2068654"/>
    <lineage>
        <taxon>Bacteria</taxon>
        <taxon>Bacillati</taxon>
        <taxon>Bacillota</taxon>
        <taxon>Clostridia</taxon>
        <taxon>Eubacteriales</taxon>
        <taxon>Clostridiaceae</taxon>
        <taxon>Clostridium</taxon>
    </lineage>
</organism>
<sequence>MIKYLKYFFIFVVIFAAGQFSFCNNTVLADNVSSVSQGQLTSTDDKDTSEIVAQNTANSLKAEQTITQTSIVNAGDLNNIPLNKVWKIRLSQSVTLMAAQNSVKIIEKNNGNEIPTSITLSENDFCVNVTPVSKYSPSSEYILSVDTNLISKQNKRLRNPVSLNFKTEASKTPVQSITGIDDISVSINKGDSYTLPDTVTANMSDGTKMQVSVTWDKSFDASLAAGTYTYQGSVSGYSNKVKLNLTINKKVIPPTVKNKTDATFAWIWQLQDQVDEYGGINNFILRLKSLGISNICIKYHEGSGTTGGGVNFKSDFLKYVDDFKKAGFIVGTWGYNYFNYPEAEADLIVDALDNSDYYIFDPEVDVAGKTDQAEQVLQIVRSKKPNAVLGYSSFPIATYHEDIPYSVFNKYCDFAAPQCYWGEMQWSMKNAVDTMLESYKELGLDKPIYPVIQTYNVDYNDLIDYLNYKFDCTGLWSVDNWDSTFTDFQSNRGSGFNNGSWMYERE</sequence>
<reference evidence="3 4" key="1">
    <citation type="journal article" date="2019" name="Int. J. Syst. Evol. Microbiol.">
        <title>Clostridium fermenticellae sp. nov., isolated from the mud in a fermentation cellar for the production of the Chinese liquor, baijiu.</title>
        <authorList>
            <person name="Xu P.X."/>
            <person name="Chai L.J."/>
            <person name="Qiu T."/>
            <person name="Zhang X.J."/>
            <person name="Lu Z.M."/>
            <person name="Xiao C."/>
            <person name="Wang S.T."/>
            <person name="Shen C.H."/>
            <person name="Shi J.S."/>
            <person name="Xu Z.H."/>
        </authorList>
    </citation>
    <scope>NUCLEOTIDE SEQUENCE [LARGE SCALE GENOMIC DNA]</scope>
    <source>
        <strain evidence="3 4">JN500901</strain>
    </source>
</reference>
<keyword evidence="1" id="KW-0732">Signal</keyword>
<evidence type="ECO:0000313" key="3">
    <source>
        <dbReference type="EMBL" id="AYD39750.1"/>
    </source>
</evidence>
<dbReference type="RefSeq" id="WP_119970638.1">
    <property type="nucleotide sequence ID" value="NZ_CP032416.1"/>
</dbReference>
<dbReference type="EMBL" id="CP032416">
    <property type="protein sequence ID" value="AYD39750.1"/>
    <property type="molecule type" value="Genomic_DNA"/>
</dbReference>
<dbReference type="Pfam" id="PF07532">
    <property type="entry name" value="Big_4"/>
    <property type="match status" value="1"/>
</dbReference>
<feature type="signal peptide" evidence="1">
    <location>
        <begin position="1"/>
        <end position="29"/>
    </location>
</feature>
<dbReference type="AlphaFoldDB" id="A0A386H244"/>
<keyword evidence="4" id="KW-1185">Reference proteome</keyword>
<accession>A0A386H244</accession>
<dbReference type="InterPro" id="IPR011081">
    <property type="entry name" value="Big_4"/>
</dbReference>
<proteinExistence type="predicted"/>
<gene>
    <name evidence="3" type="ORF">D4Z93_04125</name>
</gene>